<dbReference type="Proteomes" id="UP000000305">
    <property type="component" value="Unassembled WGS sequence"/>
</dbReference>
<dbReference type="KEGG" id="dpx:DAPPUDRAFT_248432"/>
<dbReference type="InParanoid" id="E9GUN3"/>
<evidence type="ECO:0000313" key="1">
    <source>
        <dbReference type="EMBL" id="EFX76760.1"/>
    </source>
</evidence>
<name>E9GUN3_DAPPU</name>
<evidence type="ECO:0000313" key="2">
    <source>
        <dbReference type="Proteomes" id="UP000000305"/>
    </source>
</evidence>
<gene>
    <name evidence="1" type="ORF">DAPPUDRAFT_248432</name>
</gene>
<keyword evidence="2" id="KW-1185">Reference proteome</keyword>
<proteinExistence type="predicted"/>
<reference evidence="1 2" key="1">
    <citation type="journal article" date="2011" name="Science">
        <title>The ecoresponsive genome of Daphnia pulex.</title>
        <authorList>
            <person name="Colbourne J.K."/>
            <person name="Pfrender M.E."/>
            <person name="Gilbert D."/>
            <person name="Thomas W.K."/>
            <person name="Tucker A."/>
            <person name="Oakley T.H."/>
            <person name="Tokishita S."/>
            <person name="Aerts A."/>
            <person name="Arnold G.J."/>
            <person name="Basu M.K."/>
            <person name="Bauer D.J."/>
            <person name="Caceres C.E."/>
            <person name="Carmel L."/>
            <person name="Casola C."/>
            <person name="Choi J.H."/>
            <person name="Detter J.C."/>
            <person name="Dong Q."/>
            <person name="Dusheyko S."/>
            <person name="Eads B.D."/>
            <person name="Frohlich T."/>
            <person name="Geiler-Samerotte K.A."/>
            <person name="Gerlach D."/>
            <person name="Hatcher P."/>
            <person name="Jogdeo S."/>
            <person name="Krijgsveld J."/>
            <person name="Kriventseva E.V."/>
            <person name="Kultz D."/>
            <person name="Laforsch C."/>
            <person name="Lindquist E."/>
            <person name="Lopez J."/>
            <person name="Manak J.R."/>
            <person name="Muller J."/>
            <person name="Pangilinan J."/>
            <person name="Patwardhan R.P."/>
            <person name="Pitluck S."/>
            <person name="Pritham E.J."/>
            <person name="Rechtsteiner A."/>
            <person name="Rho M."/>
            <person name="Rogozin I.B."/>
            <person name="Sakarya O."/>
            <person name="Salamov A."/>
            <person name="Schaack S."/>
            <person name="Shapiro H."/>
            <person name="Shiga Y."/>
            <person name="Skalitzky C."/>
            <person name="Smith Z."/>
            <person name="Souvorov A."/>
            <person name="Sung W."/>
            <person name="Tang Z."/>
            <person name="Tsuchiya D."/>
            <person name="Tu H."/>
            <person name="Vos H."/>
            <person name="Wang M."/>
            <person name="Wolf Y.I."/>
            <person name="Yamagata H."/>
            <person name="Yamada T."/>
            <person name="Ye Y."/>
            <person name="Shaw J.R."/>
            <person name="Andrews J."/>
            <person name="Crease T.J."/>
            <person name="Tang H."/>
            <person name="Lucas S.M."/>
            <person name="Robertson H.M."/>
            <person name="Bork P."/>
            <person name="Koonin E.V."/>
            <person name="Zdobnov E.M."/>
            <person name="Grigoriev I.V."/>
            <person name="Lynch M."/>
            <person name="Boore J.L."/>
        </authorList>
    </citation>
    <scope>NUCLEOTIDE SEQUENCE [LARGE SCALE GENOMIC DNA]</scope>
</reference>
<dbReference type="AlphaFoldDB" id="E9GUN3"/>
<sequence length="110" mass="12333">MNIKNKLIANQDSNLLNCPKPVALWLKAKIFVYNSSLLPIFKEKESARPRCGGLLQKDQCLEPATSTKKSKVPAPVTPTSVTSNTVMARDLSGWREQRWIYSESTNELPT</sequence>
<protein>
    <submittedName>
        <fullName evidence="1">Uncharacterized protein</fullName>
    </submittedName>
</protein>
<dbReference type="EMBL" id="GL732566">
    <property type="protein sequence ID" value="EFX76760.1"/>
    <property type="molecule type" value="Genomic_DNA"/>
</dbReference>
<accession>E9GUN3</accession>
<dbReference type="HOGENOM" id="CLU_2173531_0_0_1"/>
<organism evidence="1 2">
    <name type="scientific">Daphnia pulex</name>
    <name type="common">Water flea</name>
    <dbReference type="NCBI Taxonomy" id="6669"/>
    <lineage>
        <taxon>Eukaryota</taxon>
        <taxon>Metazoa</taxon>
        <taxon>Ecdysozoa</taxon>
        <taxon>Arthropoda</taxon>
        <taxon>Crustacea</taxon>
        <taxon>Branchiopoda</taxon>
        <taxon>Diplostraca</taxon>
        <taxon>Cladocera</taxon>
        <taxon>Anomopoda</taxon>
        <taxon>Daphniidae</taxon>
        <taxon>Daphnia</taxon>
    </lineage>
</organism>